<sequence length="273" mass="31051">MKRRALCIEYITFLFPLVSIPLAPVRPPTRHLNGMMRHHRRLIPHHGIPAEVEITNFKNVSYLAVKNQIFGEAMHQSEFFEEIEADGIMGMALEPASFFKQPSVFENMVEQNVVGAPVFAFYLDNPRTPSSDRGSMLTLGGTNPELYTRDFTYVNVTKPGYWQFQLDNVKVRTHARGVCRGVRQALVDSGTTLTVGPIRETDDLNLRLGARRIRFAPGMVNGLCISAFSGRTYRKDQVPYWVLGTSFMKAYYTKFDLGQKTIGFAKPRHYSYT</sequence>
<dbReference type="CDD" id="cd05471">
    <property type="entry name" value="pepsin_like"/>
    <property type="match status" value="1"/>
</dbReference>
<dbReference type="PANTHER" id="PTHR47966:SF51">
    <property type="entry name" value="BETA-SITE APP-CLEAVING ENZYME, ISOFORM A-RELATED"/>
    <property type="match status" value="1"/>
</dbReference>
<dbReference type="Pfam" id="PF00026">
    <property type="entry name" value="Asp"/>
    <property type="match status" value="2"/>
</dbReference>
<dbReference type="InterPro" id="IPR033121">
    <property type="entry name" value="PEPTIDASE_A1"/>
</dbReference>
<dbReference type="InterPro" id="IPR021109">
    <property type="entry name" value="Peptidase_aspartic_dom_sf"/>
</dbReference>
<feature type="chain" id="PRO_5043584971" evidence="3">
    <location>
        <begin position="22"/>
        <end position="273"/>
    </location>
</feature>
<dbReference type="InterPro" id="IPR001969">
    <property type="entry name" value="Aspartic_peptidase_AS"/>
</dbReference>
<dbReference type="GO" id="GO:0006508">
    <property type="term" value="P:proteolysis"/>
    <property type="evidence" value="ECO:0007669"/>
    <property type="project" value="UniProtKB-KW"/>
</dbReference>
<dbReference type="PROSITE" id="PS51767">
    <property type="entry name" value="PEPTIDASE_A1"/>
    <property type="match status" value="1"/>
</dbReference>
<dbReference type="InterPro" id="IPR001461">
    <property type="entry name" value="Aspartic_peptidase_A1"/>
</dbReference>
<feature type="signal peptide" evidence="3">
    <location>
        <begin position="1"/>
        <end position="21"/>
    </location>
</feature>
<keyword evidence="2" id="KW-0064">Aspartyl protease</keyword>
<organism evidence="5 6">
    <name type="scientific">Plakobranchus ocellatus</name>
    <dbReference type="NCBI Taxonomy" id="259542"/>
    <lineage>
        <taxon>Eukaryota</taxon>
        <taxon>Metazoa</taxon>
        <taxon>Spiralia</taxon>
        <taxon>Lophotrochozoa</taxon>
        <taxon>Mollusca</taxon>
        <taxon>Gastropoda</taxon>
        <taxon>Heterobranchia</taxon>
        <taxon>Euthyneura</taxon>
        <taxon>Panpulmonata</taxon>
        <taxon>Sacoglossa</taxon>
        <taxon>Placobranchoidea</taxon>
        <taxon>Plakobranchidae</taxon>
        <taxon>Plakobranchus</taxon>
    </lineage>
</organism>
<dbReference type="PANTHER" id="PTHR47966">
    <property type="entry name" value="BETA-SITE APP-CLEAVING ENZYME, ISOFORM A-RELATED"/>
    <property type="match status" value="1"/>
</dbReference>
<evidence type="ECO:0000256" key="1">
    <source>
        <dbReference type="ARBA" id="ARBA00007447"/>
    </source>
</evidence>
<dbReference type="GO" id="GO:0004190">
    <property type="term" value="F:aspartic-type endopeptidase activity"/>
    <property type="evidence" value="ECO:0007669"/>
    <property type="project" value="UniProtKB-KW"/>
</dbReference>
<dbReference type="EMBL" id="BLXT01007506">
    <property type="protein sequence ID" value="GFO39760.1"/>
    <property type="molecule type" value="Genomic_DNA"/>
</dbReference>
<keyword evidence="3" id="KW-0732">Signal</keyword>
<dbReference type="InterPro" id="IPR034164">
    <property type="entry name" value="Pepsin-like_dom"/>
</dbReference>
<proteinExistence type="inferred from homology"/>
<name>A0AAV4D6J7_9GAST</name>
<evidence type="ECO:0000256" key="3">
    <source>
        <dbReference type="SAM" id="SignalP"/>
    </source>
</evidence>
<dbReference type="Proteomes" id="UP000735302">
    <property type="component" value="Unassembled WGS sequence"/>
</dbReference>
<dbReference type="SUPFAM" id="SSF50630">
    <property type="entry name" value="Acid proteases"/>
    <property type="match status" value="1"/>
</dbReference>
<dbReference type="PROSITE" id="PS00141">
    <property type="entry name" value="ASP_PROTEASE"/>
    <property type="match status" value="1"/>
</dbReference>
<dbReference type="AlphaFoldDB" id="A0AAV4D6J7"/>
<dbReference type="Gene3D" id="2.60.40.1960">
    <property type="match status" value="1"/>
</dbReference>
<evidence type="ECO:0000313" key="5">
    <source>
        <dbReference type="EMBL" id="GFO39760.1"/>
    </source>
</evidence>
<evidence type="ECO:0000259" key="4">
    <source>
        <dbReference type="PROSITE" id="PS51767"/>
    </source>
</evidence>
<comment type="caution">
    <text evidence="5">The sequence shown here is derived from an EMBL/GenBank/DDBJ whole genome shotgun (WGS) entry which is preliminary data.</text>
</comment>
<keyword evidence="6" id="KW-1185">Reference proteome</keyword>
<comment type="similarity">
    <text evidence="1 2">Belongs to the peptidase A1 family.</text>
</comment>
<reference evidence="5 6" key="1">
    <citation type="journal article" date="2021" name="Elife">
        <title>Chloroplast acquisition without the gene transfer in kleptoplastic sea slugs, Plakobranchus ocellatus.</title>
        <authorList>
            <person name="Maeda T."/>
            <person name="Takahashi S."/>
            <person name="Yoshida T."/>
            <person name="Shimamura S."/>
            <person name="Takaki Y."/>
            <person name="Nagai Y."/>
            <person name="Toyoda A."/>
            <person name="Suzuki Y."/>
            <person name="Arimoto A."/>
            <person name="Ishii H."/>
            <person name="Satoh N."/>
            <person name="Nishiyama T."/>
            <person name="Hasebe M."/>
            <person name="Maruyama T."/>
            <person name="Minagawa J."/>
            <person name="Obokata J."/>
            <person name="Shigenobu S."/>
        </authorList>
    </citation>
    <scope>NUCLEOTIDE SEQUENCE [LARGE SCALE GENOMIC DNA]</scope>
</reference>
<evidence type="ECO:0000313" key="6">
    <source>
        <dbReference type="Proteomes" id="UP000735302"/>
    </source>
</evidence>
<dbReference type="PRINTS" id="PR00792">
    <property type="entry name" value="PEPSIN"/>
</dbReference>
<keyword evidence="2" id="KW-0645">Protease</keyword>
<gene>
    <name evidence="5" type="ORF">PoB_006626500</name>
</gene>
<evidence type="ECO:0000256" key="2">
    <source>
        <dbReference type="RuleBase" id="RU000454"/>
    </source>
</evidence>
<dbReference type="Gene3D" id="2.40.70.10">
    <property type="entry name" value="Acid Proteases"/>
    <property type="match status" value="3"/>
</dbReference>
<keyword evidence="2" id="KW-0378">Hydrolase</keyword>
<accession>A0AAV4D6J7</accession>
<protein>
    <submittedName>
        <fullName evidence="5">Cathepsin d</fullName>
    </submittedName>
</protein>
<feature type="domain" description="Peptidase A1" evidence="4">
    <location>
        <begin position="1"/>
        <end position="273"/>
    </location>
</feature>